<evidence type="ECO:0000313" key="3">
    <source>
        <dbReference type="EMBL" id="KAG5852570.1"/>
    </source>
</evidence>
<reference evidence="3" key="1">
    <citation type="submission" date="2021-01" db="EMBL/GenBank/DDBJ databases">
        <title>A chromosome-scale assembly of European eel, Anguilla anguilla.</title>
        <authorList>
            <person name="Henkel C."/>
            <person name="Jong-Raadsen S.A."/>
            <person name="Dufour S."/>
            <person name="Weltzien F.-A."/>
            <person name="Palstra A.P."/>
            <person name="Pelster B."/>
            <person name="Spaink H.P."/>
            <person name="Van Den Thillart G.E."/>
            <person name="Jansen H."/>
            <person name="Zahm M."/>
            <person name="Klopp C."/>
            <person name="Cedric C."/>
            <person name="Louis A."/>
            <person name="Berthelot C."/>
            <person name="Parey E."/>
            <person name="Roest Crollius H."/>
            <person name="Montfort J."/>
            <person name="Robinson-Rechavi M."/>
            <person name="Bucao C."/>
            <person name="Bouchez O."/>
            <person name="Gislard M."/>
            <person name="Lluch J."/>
            <person name="Milhes M."/>
            <person name="Lampietro C."/>
            <person name="Lopez Roques C."/>
            <person name="Donnadieu C."/>
            <person name="Braasch I."/>
            <person name="Desvignes T."/>
            <person name="Postlethwait J."/>
            <person name="Bobe J."/>
            <person name="Guiguen Y."/>
            <person name="Dirks R."/>
        </authorList>
    </citation>
    <scope>NUCLEOTIDE SEQUENCE</scope>
    <source>
        <strain evidence="3">Tag_6206</strain>
        <tissue evidence="3">Liver</tissue>
    </source>
</reference>
<dbReference type="EMBL" id="JAFIRN010000003">
    <property type="protein sequence ID" value="KAG5852570.1"/>
    <property type="molecule type" value="Genomic_DNA"/>
</dbReference>
<protein>
    <submittedName>
        <fullName evidence="3">Uncharacterized protein</fullName>
    </submittedName>
</protein>
<comment type="caution">
    <text evidence="3">The sequence shown here is derived from an EMBL/GenBank/DDBJ whole genome shotgun (WGS) entry which is preliminary data.</text>
</comment>
<dbReference type="Proteomes" id="UP001044222">
    <property type="component" value="Unassembled WGS sequence"/>
</dbReference>
<keyword evidence="4" id="KW-1185">Reference proteome</keyword>
<feature type="region of interest" description="Disordered" evidence="1">
    <location>
        <begin position="22"/>
        <end position="41"/>
    </location>
</feature>
<keyword evidence="2" id="KW-0732">Signal</keyword>
<sequence length="89" mass="9380">MALFYFVFVWVHSLSMRQPTVFPGTASSPSQGCHTDGYTGVTSPAKGLPPGVLPEISLTPSTLDLLEAASHSAKRGTTDASLTGKMQIK</sequence>
<feature type="signal peptide" evidence="2">
    <location>
        <begin position="1"/>
        <end position="17"/>
    </location>
</feature>
<feature type="chain" id="PRO_5039601529" evidence="2">
    <location>
        <begin position="18"/>
        <end position="89"/>
    </location>
</feature>
<evidence type="ECO:0000256" key="1">
    <source>
        <dbReference type="SAM" id="MobiDB-lite"/>
    </source>
</evidence>
<name>A0A9D3S2R4_ANGAN</name>
<accession>A0A9D3S2R4</accession>
<evidence type="ECO:0000256" key="2">
    <source>
        <dbReference type="SAM" id="SignalP"/>
    </source>
</evidence>
<evidence type="ECO:0000313" key="4">
    <source>
        <dbReference type="Proteomes" id="UP001044222"/>
    </source>
</evidence>
<gene>
    <name evidence="3" type="ORF">ANANG_G00063850</name>
</gene>
<proteinExistence type="predicted"/>
<organism evidence="3 4">
    <name type="scientific">Anguilla anguilla</name>
    <name type="common">European freshwater eel</name>
    <name type="synonym">Muraena anguilla</name>
    <dbReference type="NCBI Taxonomy" id="7936"/>
    <lineage>
        <taxon>Eukaryota</taxon>
        <taxon>Metazoa</taxon>
        <taxon>Chordata</taxon>
        <taxon>Craniata</taxon>
        <taxon>Vertebrata</taxon>
        <taxon>Euteleostomi</taxon>
        <taxon>Actinopterygii</taxon>
        <taxon>Neopterygii</taxon>
        <taxon>Teleostei</taxon>
        <taxon>Anguilliformes</taxon>
        <taxon>Anguillidae</taxon>
        <taxon>Anguilla</taxon>
    </lineage>
</organism>
<dbReference type="AlphaFoldDB" id="A0A9D3S2R4"/>